<dbReference type="GO" id="GO:0006289">
    <property type="term" value="P:nucleotide-excision repair"/>
    <property type="evidence" value="ECO:0007669"/>
    <property type="project" value="UniProtKB-UniRule"/>
</dbReference>
<keyword evidence="11" id="KW-1185">Reference proteome</keyword>
<dbReference type="CDD" id="cd10434">
    <property type="entry name" value="GIY-YIG_UvrC_Cho"/>
    <property type="match status" value="1"/>
</dbReference>
<dbReference type="InterPro" id="IPR010994">
    <property type="entry name" value="RuvA_2-like"/>
</dbReference>
<comment type="caution">
    <text evidence="10">The sequence shown here is derived from an EMBL/GenBank/DDBJ whole genome shotgun (WGS) entry which is preliminary data.</text>
</comment>
<dbReference type="AlphaFoldDB" id="G9WFU4"/>
<dbReference type="GO" id="GO:0003677">
    <property type="term" value="F:DNA binding"/>
    <property type="evidence" value="ECO:0007669"/>
    <property type="project" value="UniProtKB-UniRule"/>
</dbReference>
<dbReference type="STRING" id="336988.NT96_00560"/>
<dbReference type="Gene3D" id="3.30.420.340">
    <property type="entry name" value="UvrC, RNAse H endonuclease domain"/>
    <property type="match status" value="1"/>
</dbReference>
<dbReference type="PANTHER" id="PTHR30562:SF1">
    <property type="entry name" value="UVRABC SYSTEM PROTEIN C"/>
    <property type="match status" value="1"/>
</dbReference>
<comment type="similarity">
    <text evidence="6">Belongs to the UvrC family.</text>
</comment>
<sequence>MASELIEQKLRLLPDQPGSYQMKDRNDKIIYVGKAKNLKNRVRSYFKSEHTGKTAELVANIHDFEFIVTNSDKEAFLLENTLIKRYRPYFNIRLKFSGSYPYIEITNERDPRLILANTLKHDHGTYFGPYPNVYAASETLHFLESTYPLRRCNGFQGRPCLYYSMGQCLGACFREVPEEEYAKNVAAITRFLNGDTKKAIHDIQKKMKGASDRMEYELAADLRDRLKFIDQTVENQRVLQNDHTPRDLFNFYMDKGWMTIETFFLRQGRLLRQQKETFAMVDSATEELESYIQQFYGQRNAQKPKEILVPKGVDTQLLTETMEVPARVPARGEKRDLLALAEKNARITLEDKFRLMELNEQKTTGAMKEITDALKLPQGHRFESFDHSSTQGTNYVSALVVFEDGLPNKNLYRRYKLQTPTGQDEAQATFEVITRRYTRLRDEGQMYPDLILMDGGEIQLHAAERALRELNIKIPVAAMVKNDKHQTADLLNSQGEHLFLDPHSQGFYLLQRIQDEVHRFVITFHRQLRTKTNLSSRLDEIAGIGPKSRIKLMRRFGSLPKIADASLEELQSLGIGAKTAALVKVSVTAMVRSENKKVFVKAKRKFEKE</sequence>
<comment type="subcellular location">
    <subcellularLocation>
        <location evidence="6">Cytoplasm</location>
    </subcellularLocation>
</comment>
<evidence type="ECO:0000256" key="6">
    <source>
        <dbReference type="HAMAP-Rule" id="MF_00203"/>
    </source>
</evidence>
<keyword evidence="2 6" id="KW-0227">DNA damage</keyword>
<dbReference type="InterPro" id="IPR001943">
    <property type="entry name" value="UVR_dom"/>
</dbReference>
<dbReference type="EMBL" id="AFVZ01000001">
    <property type="protein sequence ID" value="EHN59467.1"/>
    <property type="molecule type" value="Genomic_DNA"/>
</dbReference>
<dbReference type="Gene3D" id="4.10.860.10">
    <property type="entry name" value="UVR domain"/>
    <property type="match status" value="1"/>
</dbReference>
<dbReference type="Pfam" id="PF01541">
    <property type="entry name" value="GIY-YIG"/>
    <property type="match status" value="1"/>
</dbReference>
<dbReference type="GO" id="GO:0009432">
    <property type="term" value="P:SOS response"/>
    <property type="evidence" value="ECO:0007669"/>
    <property type="project" value="UniProtKB-UniRule"/>
</dbReference>
<proteinExistence type="inferred from homology"/>
<comment type="function">
    <text evidence="6">The UvrABC repair system catalyzes the recognition and processing of DNA lesions. UvrC both incises the 5' and 3' sides of the lesion. The N-terminal half is responsible for the 3' incision and the C-terminal half is responsible for the 5' incision.</text>
</comment>
<dbReference type="InterPro" id="IPR035901">
    <property type="entry name" value="GIY-YIG_endonuc_sf"/>
</dbReference>
<dbReference type="SUPFAM" id="SSF47781">
    <property type="entry name" value="RuvA domain 2-like"/>
    <property type="match status" value="1"/>
</dbReference>
<evidence type="ECO:0000256" key="4">
    <source>
        <dbReference type="ARBA" id="ARBA00022881"/>
    </source>
</evidence>
<keyword evidence="3 6" id="KW-0228">DNA excision</keyword>
<keyword evidence="1 6" id="KW-0963">Cytoplasm</keyword>
<feature type="domain" description="GIY-YIG" evidence="8">
    <location>
        <begin position="15"/>
        <end position="92"/>
    </location>
</feature>
<accession>G9WFU4</accession>
<dbReference type="Gene3D" id="1.10.150.20">
    <property type="entry name" value="5' to 3' exonuclease, C-terminal subdomain"/>
    <property type="match status" value="1"/>
</dbReference>
<gene>
    <name evidence="6" type="primary">uvrC</name>
    <name evidence="10" type="ORF">OKIT_1384</name>
</gene>
<dbReference type="NCBIfam" id="TIGR00194">
    <property type="entry name" value="uvrC"/>
    <property type="match status" value="1"/>
</dbReference>
<dbReference type="FunFam" id="3.40.1440.10:FF:000001">
    <property type="entry name" value="UvrABC system protein C"/>
    <property type="match status" value="1"/>
</dbReference>
<evidence type="ECO:0000256" key="3">
    <source>
        <dbReference type="ARBA" id="ARBA00022769"/>
    </source>
</evidence>
<feature type="domain" description="UvrC family homology region profile" evidence="9">
    <location>
        <begin position="248"/>
        <end position="467"/>
    </location>
</feature>
<dbReference type="PROSITE" id="PS50151">
    <property type="entry name" value="UVR"/>
    <property type="match status" value="1"/>
</dbReference>
<dbReference type="eggNOG" id="COG0322">
    <property type="taxonomic scope" value="Bacteria"/>
</dbReference>
<dbReference type="Pfam" id="PF22920">
    <property type="entry name" value="UvrC_RNaseH"/>
    <property type="match status" value="1"/>
</dbReference>
<dbReference type="Pfam" id="PF14520">
    <property type="entry name" value="HHH_5"/>
    <property type="match status" value="1"/>
</dbReference>
<dbReference type="Gene3D" id="3.40.1440.10">
    <property type="entry name" value="GIY-YIG endonuclease"/>
    <property type="match status" value="1"/>
</dbReference>
<evidence type="ECO:0000256" key="5">
    <source>
        <dbReference type="ARBA" id="ARBA00023204"/>
    </source>
</evidence>
<dbReference type="InterPro" id="IPR001162">
    <property type="entry name" value="UvrC_RNase_H_dom"/>
</dbReference>
<dbReference type="PANTHER" id="PTHR30562">
    <property type="entry name" value="UVRC/OXIDOREDUCTASE"/>
    <property type="match status" value="1"/>
</dbReference>
<evidence type="ECO:0000256" key="2">
    <source>
        <dbReference type="ARBA" id="ARBA00022763"/>
    </source>
</evidence>
<dbReference type="HAMAP" id="MF_00203">
    <property type="entry name" value="UvrC"/>
    <property type="match status" value="1"/>
</dbReference>
<feature type="domain" description="UVR" evidence="7">
    <location>
        <begin position="197"/>
        <end position="232"/>
    </location>
</feature>
<keyword evidence="5 6" id="KW-0234">DNA repair</keyword>
<dbReference type="InterPro" id="IPR004791">
    <property type="entry name" value="UvrC"/>
</dbReference>
<dbReference type="Pfam" id="PF08459">
    <property type="entry name" value="UvrC_RNaseH_dom"/>
    <property type="match status" value="1"/>
</dbReference>
<keyword evidence="6" id="KW-0742">SOS response</keyword>
<protein>
    <recommendedName>
        <fullName evidence="6">UvrABC system protein C</fullName>
        <shortName evidence="6">Protein UvrC</shortName>
    </recommendedName>
    <alternativeName>
        <fullName evidence="6">Excinuclease ABC subunit C</fullName>
    </alternativeName>
</protein>
<dbReference type="SUPFAM" id="SSF82771">
    <property type="entry name" value="GIY-YIG endonuclease"/>
    <property type="match status" value="1"/>
</dbReference>
<dbReference type="SMART" id="SM00465">
    <property type="entry name" value="GIYc"/>
    <property type="match status" value="1"/>
</dbReference>
<reference evidence="10 11" key="1">
    <citation type="journal article" date="2012" name="PLoS ONE">
        <title>Functional divergence in the genus oenococcus as predicted by genome sequencing of the newly-described species, Oenococcus kitaharae.</title>
        <authorList>
            <person name="Borneman A.R."/>
            <person name="McCarthy J.M."/>
            <person name="Chambers P.J."/>
            <person name="Bartowsky E.J."/>
        </authorList>
    </citation>
    <scope>NUCLEOTIDE SEQUENCE [LARGE SCALE GENOMIC DNA]</scope>
    <source>
        <strain evidence="11">DSM17330</strain>
    </source>
</reference>
<evidence type="ECO:0000259" key="7">
    <source>
        <dbReference type="PROSITE" id="PS50151"/>
    </source>
</evidence>
<dbReference type="RefSeq" id="WP_007746397.1">
    <property type="nucleotide sequence ID" value="NZ_CM001398.1"/>
</dbReference>
<comment type="subunit">
    <text evidence="6">Interacts with UvrB in an incision complex.</text>
</comment>
<dbReference type="PROSITE" id="PS50165">
    <property type="entry name" value="UVRC"/>
    <property type="match status" value="1"/>
</dbReference>
<evidence type="ECO:0000313" key="11">
    <source>
        <dbReference type="Proteomes" id="UP000004959"/>
    </source>
</evidence>
<dbReference type="InterPro" id="IPR050066">
    <property type="entry name" value="UvrABC_protein_C"/>
</dbReference>
<dbReference type="Pfam" id="PF02151">
    <property type="entry name" value="UVR"/>
    <property type="match status" value="1"/>
</dbReference>
<dbReference type="InterPro" id="IPR036876">
    <property type="entry name" value="UVR_dom_sf"/>
</dbReference>
<dbReference type="PROSITE" id="PS50164">
    <property type="entry name" value="GIY_YIG"/>
    <property type="match status" value="1"/>
</dbReference>
<evidence type="ECO:0000259" key="9">
    <source>
        <dbReference type="PROSITE" id="PS50165"/>
    </source>
</evidence>
<evidence type="ECO:0000313" key="10">
    <source>
        <dbReference type="EMBL" id="EHN59467.1"/>
    </source>
</evidence>
<dbReference type="InterPro" id="IPR038476">
    <property type="entry name" value="UvrC_RNase_H_dom_sf"/>
</dbReference>
<dbReference type="GO" id="GO:0009381">
    <property type="term" value="F:excinuclease ABC activity"/>
    <property type="evidence" value="ECO:0007669"/>
    <property type="project" value="UniProtKB-UniRule"/>
</dbReference>
<evidence type="ECO:0000259" key="8">
    <source>
        <dbReference type="PROSITE" id="PS50164"/>
    </source>
</evidence>
<keyword evidence="4 6" id="KW-0267">Excision nuclease</keyword>
<dbReference type="OrthoDB" id="9804933at2"/>
<organism evidence="10 11">
    <name type="scientific">Oenococcus kitaharae DSM 17330</name>
    <dbReference type="NCBI Taxonomy" id="1045004"/>
    <lineage>
        <taxon>Bacteria</taxon>
        <taxon>Bacillati</taxon>
        <taxon>Bacillota</taxon>
        <taxon>Bacilli</taxon>
        <taxon>Lactobacillales</taxon>
        <taxon>Lactobacillaceae</taxon>
        <taxon>Oenococcus</taxon>
    </lineage>
</organism>
<evidence type="ECO:0000256" key="1">
    <source>
        <dbReference type="ARBA" id="ARBA00022490"/>
    </source>
</evidence>
<dbReference type="GO" id="GO:0005737">
    <property type="term" value="C:cytoplasm"/>
    <property type="evidence" value="ECO:0007669"/>
    <property type="project" value="UniProtKB-SubCell"/>
</dbReference>
<dbReference type="HOGENOM" id="CLU_014841_3_2_9"/>
<name>G9WFU4_9LACO</name>
<dbReference type="InterPro" id="IPR000305">
    <property type="entry name" value="GIY-YIG_endonuc"/>
</dbReference>
<dbReference type="InterPro" id="IPR047296">
    <property type="entry name" value="GIY-YIG_UvrC_Cho"/>
</dbReference>
<dbReference type="PATRIC" id="fig|1045004.4.peg.1359"/>
<dbReference type="GO" id="GO:0009380">
    <property type="term" value="C:excinuclease repair complex"/>
    <property type="evidence" value="ECO:0007669"/>
    <property type="project" value="InterPro"/>
</dbReference>
<dbReference type="SUPFAM" id="SSF46600">
    <property type="entry name" value="C-terminal UvrC-binding domain of UvrB"/>
    <property type="match status" value="1"/>
</dbReference>
<dbReference type="Proteomes" id="UP000004959">
    <property type="component" value="Chromosome"/>
</dbReference>